<dbReference type="InterPro" id="IPR006652">
    <property type="entry name" value="Kelch_1"/>
</dbReference>
<dbReference type="GO" id="GO:2000762">
    <property type="term" value="P:regulation of phenylpropanoid metabolic process"/>
    <property type="evidence" value="ECO:0007669"/>
    <property type="project" value="InterPro"/>
</dbReference>
<dbReference type="SMART" id="SM00612">
    <property type="entry name" value="Kelch"/>
    <property type="match status" value="2"/>
</dbReference>
<dbReference type="SUPFAM" id="SSF117281">
    <property type="entry name" value="Kelch motif"/>
    <property type="match status" value="1"/>
</dbReference>
<dbReference type="InterPro" id="IPR044595">
    <property type="entry name" value="KMD1-4"/>
</dbReference>
<dbReference type="InterPro" id="IPR015915">
    <property type="entry name" value="Kelch-typ_b-propeller"/>
</dbReference>
<dbReference type="SUPFAM" id="SSF81383">
    <property type="entry name" value="F-box domain"/>
    <property type="match status" value="1"/>
</dbReference>
<dbReference type="AlphaFoldDB" id="W9QDJ4"/>
<reference evidence="3" key="1">
    <citation type="submission" date="2013-01" db="EMBL/GenBank/DDBJ databases">
        <title>Draft Genome Sequence of a Mulberry Tree, Morus notabilis C.K. Schneid.</title>
        <authorList>
            <person name="He N."/>
            <person name="Zhao S."/>
        </authorList>
    </citation>
    <scope>NUCLEOTIDE SEQUENCE</scope>
</reference>
<keyword evidence="3" id="KW-1185">Reference proteome</keyword>
<dbReference type="KEGG" id="mnt:21397204"/>
<dbReference type="Pfam" id="PF00646">
    <property type="entry name" value="F-box"/>
    <property type="match status" value="1"/>
</dbReference>
<dbReference type="Gene3D" id="2.120.10.80">
    <property type="entry name" value="Kelch-type beta propeller"/>
    <property type="match status" value="1"/>
</dbReference>
<dbReference type="Proteomes" id="UP000030645">
    <property type="component" value="Unassembled WGS sequence"/>
</dbReference>
<dbReference type="eggNOG" id="KOG1072">
    <property type="taxonomic scope" value="Eukaryota"/>
</dbReference>
<dbReference type="InterPro" id="IPR036047">
    <property type="entry name" value="F-box-like_dom_sf"/>
</dbReference>
<feature type="domain" description="F-box" evidence="1">
    <location>
        <begin position="12"/>
        <end position="52"/>
    </location>
</feature>
<dbReference type="Pfam" id="PF24681">
    <property type="entry name" value="Kelch_KLHDC2_KLHL20_DRC7"/>
    <property type="match status" value="1"/>
</dbReference>
<proteinExistence type="predicted"/>
<evidence type="ECO:0000259" key="1">
    <source>
        <dbReference type="SMART" id="SM00256"/>
    </source>
</evidence>
<dbReference type="PANTHER" id="PTHR46407">
    <property type="entry name" value="OS02G0208700 PROTEIN"/>
    <property type="match status" value="1"/>
</dbReference>
<accession>W9QDJ4</accession>
<name>W9QDJ4_9ROSA</name>
<dbReference type="CDD" id="cd22152">
    <property type="entry name" value="F-box_AtAFR-like"/>
    <property type="match status" value="1"/>
</dbReference>
<dbReference type="InterPro" id="IPR001810">
    <property type="entry name" value="F-box_dom"/>
</dbReference>
<evidence type="ECO:0000313" key="3">
    <source>
        <dbReference type="Proteomes" id="UP000030645"/>
    </source>
</evidence>
<evidence type="ECO:0000313" key="2">
    <source>
        <dbReference type="EMBL" id="EXB29319.1"/>
    </source>
</evidence>
<dbReference type="GO" id="GO:0080037">
    <property type="term" value="P:negative regulation of cytokinin-activated signaling pathway"/>
    <property type="evidence" value="ECO:0007669"/>
    <property type="project" value="InterPro"/>
</dbReference>
<gene>
    <name evidence="2" type="ORF">L484_014051</name>
</gene>
<dbReference type="PANTHER" id="PTHR46407:SF4">
    <property type="entry name" value="F-BOX DOMAIN-CONTAINING PROTEIN"/>
    <property type="match status" value="1"/>
</dbReference>
<protein>
    <submittedName>
        <fullName evidence="2">F-box/kelch-repeat protein</fullName>
    </submittedName>
</protein>
<dbReference type="EMBL" id="KE343433">
    <property type="protein sequence ID" value="EXB29319.1"/>
    <property type="molecule type" value="Genomic_DNA"/>
</dbReference>
<sequence>MTESFTELIPGLPDDLALECLTRLHFSTHRVAARVSRRWRRLFQSRDFYYHRKLTGHTRKVACLVQLLPAQAEAQAQSGPDRPKPTSPPAYGVSIFDPVSGLWSRVDPVPKYPDGLPLFCQVASSEGKLVVMGGWDPTSYDPVRDVFVYDFTTLTWWQGRDMPEARSFFAAGEISGRVFVAGGHDESKNALSSAWAYDVAADEWAPLPRMSQERDECEGLVVRSEFWVVSGYRTETQGGFEASAEQYDADAGEWRRVEDAWGASRCPRSNVGVGKDGRLFCWADSDLAVRVGSCGIKLGGRTYVSGSGCQGGSQEFFMVEGQSGKLRRIEVPDEFVGFVQSGCCVEV</sequence>
<dbReference type="OrthoDB" id="191037at2759"/>
<organism evidence="2 3">
    <name type="scientific">Morus notabilis</name>
    <dbReference type="NCBI Taxonomy" id="981085"/>
    <lineage>
        <taxon>Eukaryota</taxon>
        <taxon>Viridiplantae</taxon>
        <taxon>Streptophyta</taxon>
        <taxon>Embryophyta</taxon>
        <taxon>Tracheophyta</taxon>
        <taxon>Spermatophyta</taxon>
        <taxon>Magnoliopsida</taxon>
        <taxon>eudicotyledons</taxon>
        <taxon>Gunneridae</taxon>
        <taxon>Pentapetalae</taxon>
        <taxon>rosids</taxon>
        <taxon>fabids</taxon>
        <taxon>Rosales</taxon>
        <taxon>Moraceae</taxon>
        <taxon>Moreae</taxon>
        <taxon>Morus</taxon>
    </lineage>
</organism>
<dbReference type="SMART" id="SM00256">
    <property type="entry name" value="FBOX"/>
    <property type="match status" value="1"/>
</dbReference>